<dbReference type="VEuPathDB" id="FungiDB:RhiirA1_388596"/>
<comment type="caution">
    <text evidence="1">The sequence shown here is derived from an EMBL/GenBank/DDBJ whole genome shotgun (WGS) entry which is preliminary data.</text>
</comment>
<evidence type="ECO:0000313" key="1">
    <source>
        <dbReference type="EMBL" id="PKY51751.1"/>
    </source>
</evidence>
<proteinExistence type="predicted"/>
<reference evidence="1 2" key="1">
    <citation type="submission" date="2015-10" db="EMBL/GenBank/DDBJ databases">
        <title>Genome analyses suggest a sexual origin of heterokaryosis in a supposedly ancient asexual fungus.</title>
        <authorList>
            <person name="Ropars J."/>
            <person name="Sedzielewska K."/>
            <person name="Noel J."/>
            <person name="Charron P."/>
            <person name="Farinelli L."/>
            <person name="Marton T."/>
            <person name="Kruger M."/>
            <person name="Pelin A."/>
            <person name="Brachmann A."/>
            <person name="Corradi N."/>
        </authorList>
    </citation>
    <scope>NUCLEOTIDE SEQUENCE [LARGE SCALE GENOMIC DNA]</scope>
    <source>
        <strain evidence="1 2">A4</strain>
    </source>
</reference>
<keyword evidence="2" id="KW-1185">Reference proteome</keyword>
<dbReference type="OrthoDB" id="2445244at2759"/>
<protein>
    <submittedName>
        <fullName evidence="1">Uncharacterized protein</fullName>
    </submittedName>
</protein>
<dbReference type="Proteomes" id="UP000234323">
    <property type="component" value="Unassembled WGS sequence"/>
</dbReference>
<name>A0A2I1GYQ4_9GLOM</name>
<evidence type="ECO:0000313" key="2">
    <source>
        <dbReference type="Proteomes" id="UP000234323"/>
    </source>
</evidence>
<organism evidence="1 2">
    <name type="scientific">Rhizophagus irregularis</name>
    <dbReference type="NCBI Taxonomy" id="588596"/>
    <lineage>
        <taxon>Eukaryota</taxon>
        <taxon>Fungi</taxon>
        <taxon>Fungi incertae sedis</taxon>
        <taxon>Mucoromycota</taxon>
        <taxon>Glomeromycotina</taxon>
        <taxon>Glomeromycetes</taxon>
        <taxon>Glomerales</taxon>
        <taxon>Glomeraceae</taxon>
        <taxon>Rhizophagus</taxon>
    </lineage>
</organism>
<dbReference type="AlphaFoldDB" id="A0A2I1GYQ4"/>
<sequence length="113" mass="13627">MFCKHKDLEQIIEENLIENILTELDEKDFIVSNAEQEEISEIFTLGLVVLNEVCYLEFHIYNIVKSQHWYYNILPFYDNIRFKKIMKMFSENFKKLVNLLSSHSIFQTNNVKK</sequence>
<gene>
    <name evidence="1" type="ORF">RhiirA4_468973</name>
</gene>
<dbReference type="EMBL" id="LLXI01001075">
    <property type="protein sequence ID" value="PKY51751.1"/>
    <property type="molecule type" value="Genomic_DNA"/>
</dbReference>
<accession>A0A2I1GYQ4</accession>